<dbReference type="RefSeq" id="WP_379839477.1">
    <property type="nucleotide sequence ID" value="NZ_JBHRYQ010000001.1"/>
</dbReference>
<feature type="transmembrane region" description="Helical" evidence="1">
    <location>
        <begin position="104"/>
        <end position="134"/>
    </location>
</feature>
<gene>
    <name evidence="2" type="ORF">ACFOOI_18175</name>
</gene>
<protein>
    <recommendedName>
        <fullName evidence="4">Chromate transporter</fullName>
    </recommendedName>
</protein>
<accession>A0ABV7YZJ5</accession>
<sequence length="142" mass="16135">MEVSPTLPLEKELLPLFTEKAPFQIPAEWKELIAKYGPWLMVIFLPLSLIAMGLGTFAGLISMFSFDFLGALAISISLLSILISILAIKALIDRKRRGWEFSYYSFLLSLLSSIVSFHILSFIIGFLIGGFFLFQIREKYYL</sequence>
<evidence type="ECO:0000313" key="3">
    <source>
        <dbReference type="Proteomes" id="UP001595616"/>
    </source>
</evidence>
<organism evidence="2 3">
    <name type="scientific">Lacihabitans lacunae</name>
    <dbReference type="NCBI Taxonomy" id="1028214"/>
    <lineage>
        <taxon>Bacteria</taxon>
        <taxon>Pseudomonadati</taxon>
        <taxon>Bacteroidota</taxon>
        <taxon>Cytophagia</taxon>
        <taxon>Cytophagales</taxon>
        <taxon>Leadbetterellaceae</taxon>
        <taxon>Lacihabitans</taxon>
    </lineage>
</organism>
<evidence type="ECO:0000313" key="2">
    <source>
        <dbReference type="EMBL" id="MFC3812594.1"/>
    </source>
</evidence>
<keyword evidence="3" id="KW-1185">Reference proteome</keyword>
<keyword evidence="1" id="KW-1133">Transmembrane helix</keyword>
<dbReference type="EMBL" id="JBHRYQ010000001">
    <property type="protein sequence ID" value="MFC3812594.1"/>
    <property type="molecule type" value="Genomic_DNA"/>
</dbReference>
<proteinExistence type="predicted"/>
<evidence type="ECO:0000256" key="1">
    <source>
        <dbReference type="SAM" id="Phobius"/>
    </source>
</evidence>
<feature type="transmembrane region" description="Helical" evidence="1">
    <location>
        <begin position="39"/>
        <end position="62"/>
    </location>
</feature>
<reference evidence="3" key="1">
    <citation type="journal article" date="2019" name="Int. J. Syst. Evol. Microbiol.">
        <title>The Global Catalogue of Microorganisms (GCM) 10K type strain sequencing project: providing services to taxonomists for standard genome sequencing and annotation.</title>
        <authorList>
            <consortium name="The Broad Institute Genomics Platform"/>
            <consortium name="The Broad Institute Genome Sequencing Center for Infectious Disease"/>
            <person name="Wu L."/>
            <person name="Ma J."/>
        </authorList>
    </citation>
    <scope>NUCLEOTIDE SEQUENCE [LARGE SCALE GENOMIC DNA]</scope>
    <source>
        <strain evidence="3">CECT 7956</strain>
    </source>
</reference>
<dbReference type="Proteomes" id="UP001595616">
    <property type="component" value="Unassembled WGS sequence"/>
</dbReference>
<keyword evidence="1" id="KW-0472">Membrane</keyword>
<name>A0ABV7YZJ5_9BACT</name>
<comment type="caution">
    <text evidence="2">The sequence shown here is derived from an EMBL/GenBank/DDBJ whole genome shotgun (WGS) entry which is preliminary data.</text>
</comment>
<evidence type="ECO:0008006" key="4">
    <source>
        <dbReference type="Google" id="ProtNLM"/>
    </source>
</evidence>
<feature type="transmembrane region" description="Helical" evidence="1">
    <location>
        <begin position="68"/>
        <end position="92"/>
    </location>
</feature>
<keyword evidence="1" id="KW-0812">Transmembrane</keyword>